<dbReference type="EMBL" id="JBBXMP010000067">
    <property type="protein sequence ID" value="KAL0064121.1"/>
    <property type="molecule type" value="Genomic_DNA"/>
</dbReference>
<keyword evidence="2" id="KW-1133">Transmembrane helix</keyword>
<reference evidence="4 5" key="1">
    <citation type="submission" date="2024-05" db="EMBL/GenBank/DDBJ databases">
        <title>A draft genome resource for the thread blight pathogen Marasmius tenuissimus strain MS-2.</title>
        <authorList>
            <person name="Yulfo-Soto G.E."/>
            <person name="Baruah I.K."/>
            <person name="Amoako-Attah I."/>
            <person name="Bukari Y."/>
            <person name="Meinhardt L.W."/>
            <person name="Bailey B.A."/>
            <person name="Cohen S.P."/>
        </authorList>
    </citation>
    <scope>NUCLEOTIDE SEQUENCE [LARGE SCALE GENOMIC DNA]</scope>
    <source>
        <strain evidence="4 5">MS-2</strain>
    </source>
</reference>
<gene>
    <name evidence="4" type="ORF">AAF712_008981</name>
</gene>
<evidence type="ECO:0000259" key="3">
    <source>
        <dbReference type="Pfam" id="PF01926"/>
    </source>
</evidence>
<feature type="domain" description="G" evidence="3">
    <location>
        <begin position="73"/>
        <end position="198"/>
    </location>
</feature>
<keyword evidence="5" id="KW-1185">Reference proteome</keyword>
<feature type="compositionally biased region" description="Low complexity" evidence="1">
    <location>
        <begin position="20"/>
        <end position="33"/>
    </location>
</feature>
<keyword evidence="2" id="KW-0812">Transmembrane</keyword>
<feature type="region of interest" description="Disordered" evidence="1">
    <location>
        <begin position="1"/>
        <end position="43"/>
    </location>
</feature>
<evidence type="ECO:0000313" key="5">
    <source>
        <dbReference type="Proteomes" id="UP001437256"/>
    </source>
</evidence>
<dbReference type="InterPro" id="IPR027417">
    <property type="entry name" value="P-loop_NTPase"/>
</dbReference>
<name>A0ABR2ZRA9_9AGAR</name>
<comment type="caution">
    <text evidence="4">The sequence shown here is derived from an EMBL/GenBank/DDBJ whole genome shotgun (WGS) entry which is preliminary data.</text>
</comment>
<feature type="transmembrane region" description="Helical" evidence="2">
    <location>
        <begin position="392"/>
        <end position="414"/>
    </location>
</feature>
<protein>
    <recommendedName>
        <fullName evidence="3">G domain-containing protein</fullName>
    </recommendedName>
</protein>
<proteinExistence type="predicted"/>
<evidence type="ECO:0000256" key="2">
    <source>
        <dbReference type="SAM" id="Phobius"/>
    </source>
</evidence>
<accession>A0ABR2ZRA9</accession>
<dbReference type="SUPFAM" id="SSF52540">
    <property type="entry name" value="P-loop containing nucleoside triphosphate hydrolases"/>
    <property type="match status" value="1"/>
</dbReference>
<dbReference type="InterPro" id="IPR006073">
    <property type="entry name" value="GTP-bd"/>
</dbReference>
<dbReference type="Proteomes" id="UP001437256">
    <property type="component" value="Unassembled WGS sequence"/>
</dbReference>
<dbReference type="Pfam" id="PF01926">
    <property type="entry name" value="MMR_HSR1"/>
    <property type="match status" value="1"/>
</dbReference>
<evidence type="ECO:0000313" key="4">
    <source>
        <dbReference type="EMBL" id="KAL0064121.1"/>
    </source>
</evidence>
<keyword evidence="2" id="KW-0472">Membrane</keyword>
<feature type="transmembrane region" description="Helical" evidence="2">
    <location>
        <begin position="426"/>
        <end position="445"/>
    </location>
</feature>
<dbReference type="Gene3D" id="3.40.50.300">
    <property type="entry name" value="P-loop containing nucleotide triphosphate hydrolases"/>
    <property type="match status" value="1"/>
</dbReference>
<organism evidence="4 5">
    <name type="scientific">Marasmius tenuissimus</name>
    <dbReference type="NCBI Taxonomy" id="585030"/>
    <lineage>
        <taxon>Eukaryota</taxon>
        <taxon>Fungi</taxon>
        <taxon>Dikarya</taxon>
        <taxon>Basidiomycota</taxon>
        <taxon>Agaricomycotina</taxon>
        <taxon>Agaricomycetes</taxon>
        <taxon>Agaricomycetidae</taxon>
        <taxon>Agaricales</taxon>
        <taxon>Marasmiineae</taxon>
        <taxon>Marasmiaceae</taxon>
        <taxon>Marasmius</taxon>
    </lineage>
</organism>
<sequence>MSRSDTTDSRASTVRARGLSSTSTNTSQSLVSSPRPESISHLSITSDSATSVADEVLSQNAVDDVLSQCPKFRILVLGKSGAGKSSLINSTFNVNVANVSHELAGVSDINSEITSEQNSRFILHDSQGFAHGEVDNFKTVEKFIRDRTDEKKPLKDRLHAIWFCVEIPTANGALFEKGEEKIFELKLENVPIIVVFTKYDELVSKLEEEIDSELEEDGDDLDDDQFQQRVEERARSQFSEICVKPLKAITKDRELPFLEVSTRKRYKSTLEELMHLTRGHVDEAVWLTWAIAQRTSADLKIDASIAIGRKKYWKGLASGLNLAVNNLKAFMNVVHDEIVTIWNFNDPKMHCRSPEFKALMSHLVEDLSDQPPMEHMRKLISVTGLTGIVTSAVPGAVVVALPVAAGLVFAQWFYMAYRASPSIIRLLMGYIIDLVLVMQSLFWIVQVRGEGETVTKHLLRLAIEAYGASENGELTRIHNAIASFATPTSLFKFGHKDLVLAKVEELITDNKFRIPPRLQEHVKSIPESILNDPEEWFFSDPIGYMDYHRKQAPES</sequence>
<evidence type="ECO:0000256" key="1">
    <source>
        <dbReference type="SAM" id="MobiDB-lite"/>
    </source>
</evidence>